<dbReference type="EMBL" id="OV696701">
    <property type="protein sequence ID" value="CAH1247649.1"/>
    <property type="molecule type" value="Genomic_DNA"/>
</dbReference>
<feature type="region of interest" description="Disordered" evidence="1">
    <location>
        <begin position="682"/>
        <end position="718"/>
    </location>
</feature>
<feature type="region of interest" description="Disordered" evidence="1">
    <location>
        <begin position="743"/>
        <end position="767"/>
    </location>
</feature>
<keyword evidence="2" id="KW-0732">Signal</keyword>
<gene>
    <name evidence="3" type="primary">Hypp7972</name>
    <name evidence="3" type="ORF">BLAG_LOCUS9256</name>
</gene>
<feature type="region of interest" description="Disordered" evidence="1">
    <location>
        <begin position="808"/>
        <end position="839"/>
    </location>
</feature>
<accession>A0A8J9Z4N7</accession>
<name>A0A8J9Z4N7_BRALA</name>
<protein>
    <submittedName>
        <fullName evidence="3">Hypp7972 protein</fullName>
    </submittedName>
</protein>
<feature type="chain" id="PRO_5035461937" evidence="2">
    <location>
        <begin position="20"/>
        <end position="912"/>
    </location>
</feature>
<organism evidence="3 4">
    <name type="scientific">Branchiostoma lanceolatum</name>
    <name type="common">Common lancelet</name>
    <name type="synonym">Amphioxus lanceolatum</name>
    <dbReference type="NCBI Taxonomy" id="7740"/>
    <lineage>
        <taxon>Eukaryota</taxon>
        <taxon>Metazoa</taxon>
        <taxon>Chordata</taxon>
        <taxon>Cephalochordata</taxon>
        <taxon>Leptocardii</taxon>
        <taxon>Amphioxiformes</taxon>
        <taxon>Branchiostomatidae</taxon>
        <taxon>Branchiostoma</taxon>
    </lineage>
</organism>
<feature type="compositionally biased region" description="Polar residues" evidence="1">
    <location>
        <begin position="821"/>
        <end position="839"/>
    </location>
</feature>
<dbReference type="AlphaFoldDB" id="A0A8J9Z4N7"/>
<feature type="compositionally biased region" description="Polar residues" evidence="1">
    <location>
        <begin position="688"/>
        <end position="712"/>
    </location>
</feature>
<evidence type="ECO:0000256" key="1">
    <source>
        <dbReference type="SAM" id="MobiDB-lite"/>
    </source>
</evidence>
<keyword evidence="4" id="KW-1185">Reference proteome</keyword>
<evidence type="ECO:0000313" key="4">
    <source>
        <dbReference type="Proteomes" id="UP000838412"/>
    </source>
</evidence>
<reference evidence="3" key="1">
    <citation type="submission" date="2022-01" db="EMBL/GenBank/DDBJ databases">
        <authorList>
            <person name="Braso-Vives M."/>
        </authorList>
    </citation>
    <scope>NUCLEOTIDE SEQUENCE</scope>
</reference>
<feature type="signal peptide" evidence="2">
    <location>
        <begin position="1"/>
        <end position="19"/>
    </location>
</feature>
<evidence type="ECO:0000313" key="3">
    <source>
        <dbReference type="EMBL" id="CAH1247649.1"/>
    </source>
</evidence>
<feature type="region of interest" description="Disordered" evidence="1">
    <location>
        <begin position="328"/>
        <end position="358"/>
    </location>
</feature>
<evidence type="ECO:0000256" key="2">
    <source>
        <dbReference type="SAM" id="SignalP"/>
    </source>
</evidence>
<feature type="compositionally biased region" description="Basic and acidic residues" evidence="1">
    <location>
        <begin position="334"/>
        <end position="344"/>
    </location>
</feature>
<dbReference type="Proteomes" id="UP000838412">
    <property type="component" value="Chromosome 16"/>
</dbReference>
<dbReference type="OrthoDB" id="10624255at2759"/>
<sequence length="912" mass="102881">MKFRLTFSLALCILQCAHCVPVPQSGEENEQQLMNTLKDDYNLSDEDEQVFEELINDEEGKTDHENDINVFVNSITLNEFISTDVPFRVHVMQVLEKFKVLSDEELDRVKTMFITRMGEEATQKIFDEAYRIYMNEQAELEDLEGELWVDKAEAEAFETVVKDVETGADPMEEDEKSQYGIEELATDVMSLPPDLQQRFRALLIDRFGEEQARILLDEINEIKNNVDSKIDNEWQDKNLTQLDPEEEDIEEGKTFWHNLGAKVPEYLLEEDPWPDEAAEEAIDDEEEDEYQKTNQFFRKLGVNVSDDEESFWDDDDDYDYDYEDAGEELTDGWGGEKEIGKENGDVDGNTGAGEQGADKGADEQIKLLMACHQENRSLMMCQEEQIKLLMVFHQDNKSLTMCQKEQNKPLMLCHQKQVKLPMACHQENKSLMMCQEEQIKLLMVCHQESKSLTMCQKEQNKPLMLCHQKQIKLPMVCHQENKSLMMCHQEQIKLLMVCHQENRSLMMCQEEQIKLPMVCHQENKSLMMCHQEQIKLMMVCHQENKSLMMCQEELIKLMMVCHHENKSLMMCHQEQIKLLMVCHQENKSLMMCQEAQIKLLMVCHQENKSLMMCQKEQNKPLLVSQEEQIKLLMVCHQESKSLMMCQEQIKLLMVCHQENRSLMMCQEQIKLLMVSVDDDDTAAVPQPVGNNSSSTESPSVDMGNSQNGGTNLTTQATVPTNATTGNRVEEDSVSAANVTIGADQATDGVPPGEQVADAVSGGADQATDGVSEVDQVPAPIAVSNVNNQSTVNISGSTDEFPANVPTAVNDDTSTVPPPVGNNISSTESPSVDMGNSQNGGTNLTTAATVPANATTGNRVEEDSVSAANVTIGTGDQAGNQGNENDLYDWANLDDDDEYSNGEYGTTVNPWFL</sequence>
<proteinExistence type="predicted"/>